<gene>
    <name evidence="2" type="ORF">M3202_14400</name>
</gene>
<reference evidence="2" key="1">
    <citation type="submission" date="2022-05" db="EMBL/GenBank/DDBJ databases">
        <title>Comparative Genomics of Spacecraft Associated Microbes.</title>
        <authorList>
            <person name="Tran M.T."/>
            <person name="Wright A."/>
            <person name="Seuylemezian A."/>
            <person name="Eisen J."/>
            <person name="Coil D."/>
        </authorList>
    </citation>
    <scope>NUCLEOTIDE SEQUENCE</scope>
    <source>
        <strain evidence="2">214.1.1</strain>
    </source>
</reference>
<proteinExistence type="predicted"/>
<dbReference type="Pfam" id="PF14038">
    <property type="entry name" value="YqzE"/>
    <property type="match status" value="1"/>
</dbReference>
<keyword evidence="1" id="KW-0472">Membrane</keyword>
<dbReference type="EMBL" id="JAMBOL010000013">
    <property type="protein sequence ID" value="MCM3715276.1"/>
    <property type="molecule type" value="Genomic_DNA"/>
</dbReference>
<dbReference type="Proteomes" id="UP001139179">
    <property type="component" value="Unassembled WGS sequence"/>
</dbReference>
<dbReference type="InterPro" id="IPR025622">
    <property type="entry name" value="YqzE"/>
</dbReference>
<dbReference type="AlphaFoldDB" id="A0A9X2DRC2"/>
<accession>A0A9X2DRC2</accession>
<comment type="caution">
    <text evidence="2">The sequence shown here is derived from an EMBL/GenBank/DDBJ whole genome shotgun (WGS) entry which is preliminary data.</text>
</comment>
<feature type="transmembrane region" description="Helical" evidence="1">
    <location>
        <begin position="35"/>
        <end position="51"/>
    </location>
</feature>
<evidence type="ECO:0000313" key="3">
    <source>
        <dbReference type="Proteomes" id="UP001139179"/>
    </source>
</evidence>
<organism evidence="2 3">
    <name type="scientific">Halalkalibacter oceani</name>
    <dbReference type="NCBI Taxonomy" id="1653776"/>
    <lineage>
        <taxon>Bacteria</taxon>
        <taxon>Bacillati</taxon>
        <taxon>Bacillota</taxon>
        <taxon>Bacilli</taxon>
        <taxon>Bacillales</taxon>
        <taxon>Bacillaceae</taxon>
        <taxon>Halalkalibacter</taxon>
    </lineage>
</organism>
<evidence type="ECO:0000313" key="2">
    <source>
        <dbReference type="EMBL" id="MCM3715276.1"/>
    </source>
</evidence>
<keyword evidence="1" id="KW-1133">Transmembrane helix</keyword>
<sequence>MSFNDYVKFVTQQVVMKMEEPKTEKEDRKAERMPFPVRAFGMIPLGLSIFWRKRVKKRQ</sequence>
<evidence type="ECO:0000256" key="1">
    <source>
        <dbReference type="SAM" id="Phobius"/>
    </source>
</evidence>
<keyword evidence="1" id="KW-0812">Transmembrane</keyword>
<keyword evidence="3" id="KW-1185">Reference proteome</keyword>
<name>A0A9X2DRC2_9BACI</name>
<protein>
    <submittedName>
        <fullName evidence="2">YqzE family protein</fullName>
    </submittedName>
</protein>